<evidence type="ECO:0000256" key="1">
    <source>
        <dbReference type="SAM" id="MobiDB-lite"/>
    </source>
</evidence>
<organism evidence="2 3">
    <name type="scientific">Bradyrhizobium denitrificans</name>
    <dbReference type="NCBI Taxonomy" id="2734912"/>
    <lineage>
        <taxon>Bacteria</taxon>
        <taxon>Pseudomonadati</taxon>
        <taxon>Pseudomonadota</taxon>
        <taxon>Alphaproteobacteria</taxon>
        <taxon>Hyphomicrobiales</taxon>
        <taxon>Nitrobacteraceae</taxon>
        <taxon>Bradyrhizobium</taxon>
    </lineage>
</organism>
<gene>
    <name evidence="2" type="ORF">JQ619_06025</name>
</gene>
<accession>A0ABS5G210</accession>
<proteinExistence type="predicted"/>
<dbReference type="RefSeq" id="WP_172235416.1">
    <property type="nucleotide sequence ID" value="NZ_JABFDP010000001.1"/>
</dbReference>
<sequence length="63" mass="7252">MLKRKPTTKAVLEANKVFKPVEPKPTEYAAQQKAFQDNRERLRSERLARDAAEHETGGQRRSS</sequence>
<evidence type="ECO:0000313" key="3">
    <source>
        <dbReference type="Proteomes" id="UP001314635"/>
    </source>
</evidence>
<evidence type="ECO:0000313" key="2">
    <source>
        <dbReference type="EMBL" id="MBR1135314.1"/>
    </source>
</evidence>
<dbReference type="Proteomes" id="UP001314635">
    <property type="component" value="Unassembled WGS sequence"/>
</dbReference>
<comment type="caution">
    <text evidence="2">The sequence shown here is derived from an EMBL/GenBank/DDBJ whole genome shotgun (WGS) entry which is preliminary data.</text>
</comment>
<name>A0ABS5G210_9BRAD</name>
<feature type="region of interest" description="Disordered" evidence="1">
    <location>
        <begin position="30"/>
        <end position="63"/>
    </location>
</feature>
<keyword evidence="3" id="KW-1185">Reference proteome</keyword>
<feature type="compositionally biased region" description="Basic and acidic residues" evidence="1">
    <location>
        <begin position="36"/>
        <end position="63"/>
    </location>
</feature>
<dbReference type="EMBL" id="JAFCLK010000005">
    <property type="protein sequence ID" value="MBR1135314.1"/>
    <property type="molecule type" value="Genomic_DNA"/>
</dbReference>
<reference evidence="3" key="1">
    <citation type="journal article" date="2021" name="ISME J.">
        <title>Evolutionary origin and ecological implication of a unique nif island in free-living Bradyrhizobium lineages.</title>
        <authorList>
            <person name="Tao J."/>
        </authorList>
    </citation>
    <scope>NUCLEOTIDE SEQUENCE [LARGE SCALE GENOMIC DNA]</scope>
    <source>
        <strain evidence="3">SZCCT0094</strain>
    </source>
</reference>
<protein>
    <submittedName>
        <fullName evidence="2">Uncharacterized protein</fullName>
    </submittedName>
</protein>